<sequence>MATSTHYGAETSNTTFAGRTNHGLQQGHISGQQTIYFYAPGSAASSLPRPPPSPSAIIPFRRDRDFVERKVLNDVWQRACQPAARIGLVGLGGVGKSQLAIEYAYRVQEADPKTWVF</sequence>
<comment type="caution">
    <text evidence="3">The sequence shown here is derived from an EMBL/GenBank/DDBJ whole genome shotgun (WGS) entry which is preliminary data.</text>
</comment>
<dbReference type="Pfam" id="PF17046">
    <property type="entry name" value="Ses_B"/>
    <property type="match status" value="1"/>
</dbReference>
<proteinExistence type="predicted"/>
<feature type="region of interest" description="Disordered" evidence="1">
    <location>
        <begin position="1"/>
        <end position="25"/>
    </location>
</feature>
<dbReference type="Proteomes" id="UP000606974">
    <property type="component" value="Unassembled WGS sequence"/>
</dbReference>
<dbReference type="EMBL" id="JAACFV010000035">
    <property type="protein sequence ID" value="KAF7509983.1"/>
    <property type="molecule type" value="Genomic_DNA"/>
</dbReference>
<dbReference type="InterPro" id="IPR031469">
    <property type="entry name" value="SesB_dom"/>
</dbReference>
<protein>
    <recommendedName>
        <fullName evidence="2">Fungal death-pathway protein SesB domain-containing protein</fullName>
    </recommendedName>
</protein>
<evidence type="ECO:0000313" key="4">
    <source>
        <dbReference type="Proteomes" id="UP000606974"/>
    </source>
</evidence>
<reference evidence="3" key="1">
    <citation type="submission" date="2020-02" db="EMBL/GenBank/DDBJ databases">
        <authorList>
            <person name="Palmer J.M."/>
        </authorList>
    </citation>
    <scope>NUCLEOTIDE SEQUENCE</scope>
    <source>
        <strain evidence="3">EPUS1.4</strain>
        <tissue evidence="3">Thallus</tissue>
    </source>
</reference>
<keyword evidence="4" id="KW-1185">Reference proteome</keyword>
<evidence type="ECO:0000256" key="1">
    <source>
        <dbReference type="SAM" id="MobiDB-lite"/>
    </source>
</evidence>
<dbReference type="InterPro" id="IPR027417">
    <property type="entry name" value="P-loop_NTPase"/>
</dbReference>
<evidence type="ECO:0000313" key="3">
    <source>
        <dbReference type="EMBL" id="KAF7509983.1"/>
    </source>
</evidence>
<gene>
    <name evidence="3" type="ORF">GJ744_007297</name>
</gene>
<dbReference type="Gene3D" id="3.40.50.300">
    <property type="entry name" value="P-loop containing nucleotide triphosphate hydrolases"/>
    <property type="match status" value="1"/>
</dbReference>
<organism evidence="3 4">
    <name type="scientific">Endocarpon pusillum</name>
    <dbReference type="NCBI Taxonomy" id="364733"/>
    <lineage>
        <taxon>Eukaryota</taxon>
        <taxon>Fungi</taxon>
        <taxon>Dikarya</taxon>
        <taxon>Ascomycota</taxon>
        <taxon>Pezizomycotina</taxon>
        <taxon>Eurotiomycetes</taxon>
        <taxon>Chaetothyriomycetidae</taxon>
        <taxon>Verrucariales</taxon>
        <taxon>Verrucariaceae</taxon>
        <taxon>Endocarpon</taxon>
    </lineage>
</organism>
<dbReference type="OrthoDB" id="5986190at2759"/>
<feature type="domain" description="Fungal death-pathway protein SesB" evidence="2">
    <location>
        <begin position="10"/>
        <end position="34"/>
    </location>
</feature>
<name>A0A8H7E6G8_9EURO</name>
<dbReference type="AlphaFoldDB" id="A0A8H7E6G8"/>
<accession>A0A8H7E6G8</accession>
<evidence type="ECO:0000259" key="2">
    <source>
        <dbReference type="Pfam" id="PF17046"/>
    </source>
</evidence>